<proteinExistence type="predicted"/>
<reference evidence="1" key="2">
    <citation type="submission" date="2004-02" db="EMBL/GenBank/DDBJ databases">
        <authorList>
            <person name="Heidelberg J.F."/>
            <person name="Eisen J.A."/>
            <person name="Nelson W.C."/>
            <person name="DeLong E.F."/>
        </authorList>
    </citation>
    <scope>NUCLEOTIDE SEQUENCE</scope>
</reference>
<gene>
    <name evidence="1" type="ORF">MBMO_EBAC080-L32B05.10</name>
</gene>
<accession>Q6SGV8</accession>
<reference evidence="1" key="1">
    <citation type="submission" date="2003-12" db="EMBL/GenBank/DDBJ databases">
        <title>Monterey Bay Coastal Ocean Microbial Observatory environmental clone sequencing.</title>
        <authorList>
            <person name="DeLong E.F."/>
        </authorList>
    </citation>
    <scope>NUCLEOTIDE SEQUENCE</scope>
</reference>
<dbReference type="Gene3D" id="3.40.640.10">
    <property type="entry name" value="Type I PLP-dependent aspartate aminotransferase-like (Major domain)"/>
    <property type="match status" value="1"/>
</dbReference>
<organism evidence="1">
    <name type="scientific">uncultured marine bacterium 463</name>
    <dbReference type="NCBI Taxonomy" id="257394"/>
    <lineage>
        <taxon>Bacteria</taxon>
        <taxon>environmental samples</taxon>
    </lineage>
</organism>
<protein>
    <submittedName>
        <fullName evidence="1">Uncharacterized protein</fullName>
    </submittedName>
</protein>
<dbReference type="InterPro" id="IPR015421">
    <property type="entry name" value="PyrdxlP-dep_Trfase_major"/>
</dbReference>
<name>Q6SGV8_9BACT</name>
<dbReference type="AlphaFoldDB" id="Q6SGV8"/>
<sequence length="537" mass="58972">MLLVCSLWINHLDHPIVKPSYPSPEPSPGISACHREAQELLAIADTLTVVNTKLAASLATWREAMMTVLHESQESLSTERTLEGLALELRHRWIELAQSVVNRDLKSPPDDYLPLLPISGGAYYIYERVKGAVPLEQRLNTGAPAAGDWQSSHVLFTNGMAAIAAVLTCLRQWREKLLPEAGRAHRLDACIGYFESFKLLRLMNSTELPCTNYRDSEEVLALLASGATDMLFLELIAYDWVQSVIDPAKILAALESRPSDRPWVLVVDSTLLGAAFDMMALLAAMGDRSPVMAVEVRSGLKLDQVGLEFANVGLVKVFGCTHADSEQSTIASEFVQALASARKVLGTGLSIQQSAVLDAPWVFHPQLTAAHTQRIFDHNRRLARAMSGIPGMFAQVHHPALGEQSQLAWAESPIVVMTFHPGEDTEENHKLLLAVIAHEVRQRGLVFHRGCSFGFRHHRCEIVVPESGYIHQGGGPRGFLKVAMGVREGPSLEGVIQLLQALAQFADFDALRTAYPDLSSKRALAALPDLQSLRTTR</sequence>
<dbReference type="EMBL" id="AY458641">
    <property type="protein sequence ID" value="AAS07882.1"/>
    <property type="molecule type" value="Genomic_DNA"/>
</dbReference>
<evidence type="ECO:0000313" key="1">
    <source>
        <dbReference type="EMBL" id="AAS07882.1"/>
    </source>
</evidence>